<keyword evidence="2" id="KW-1185">Reference proteome</keyword>
<protein>
    <submittedName>
        <fullName evidence="1">Uncharacterized protein</fullName>
    </submittedName>
</protein>
<sequence length="169" mass="19461">MSSKEKSEKKQNSNGHMNGVLITVYVETSTPRSRKLHNPMKADQHYKRKRSSGKQGYECDRRAQLLAYPQQLRNASSQEDECKVQLRTNQSRSKTKRGIWLTQPVRICSPSSQMLRHANSPRKNEGVAFKESKQVNHRSREKGTVGDKSSFLKKVKSILRQMSCKEVKQ</sequence>
<evidence type="ECO:0000313" key="1">
    <source>
        <dbReference type="EMBL" id="KAI4307323.1"/>
    </source>
</evidence>
<comment type="caution">
    <text evidence="1">The sequence shown here is derived from an EMBL/GenBank/DDBJ whole genome shotgun (WGS) entry which is preliminary data.</text>
</comment>
<organism evidence="1 2">
    <name type="scientific">Bauhinia variegata</name>
    <name type="common">Purple orchid tree</name>
    <name type="synonym">Phanera variegata</name>
    <dbReference type="NCBI Taxonomy" id="167791"/>
    <lineage>
        <taxon>Eukaryota</taxon>
        <taxon>Viridiplantae</taxon>
        <taxon>Streptophyta</taxon>
        <taxon>Embryophyta</taxon>
        <taxon>Tracheophyta</taxon>
        <taxon>Spermatophyta</taxon>
        <taxon>Magnoliopsida</taxon>
        <taxon>eudicotyledons</taxon>
        <taxon>Gunneridae</taxon>
        <taxon>Pentapetalae</taxon>
        <taxon>rosids</taxon>
        <taxon>fabids</taxon>
        <taxon>Fabales</taxon>
        <taxon>Fabaceae</taxon>
        <taxon>Cercidoideae</taxon>
        <taxon>Cercideae</taxon>
        <taxon>Bauhiniinae</taxon>
        <taxon>Bauhinia</taxon>
    </lineage>
</organism>
<dbReference type="EMBL" id="CM039437">
    <property type="protein sequence ID" value="KAI4307323.1"/>
    <property type="molecule type" value="Genomic_DNA"/>
</dbReference>
<evidence type="ECO:0000313" key="2">
    <source>
        <dbReference type="Proteomes" id="UP000828941"/>
    </source>
</evidence>
<dbReference type="Proteomes" id="UP000828941">
    <property type="component" value="Chromosome 12"/>
</dbReference>
<accession>A0ACB9LCN5</accession>
<reference evidence="1 2" key="1">
    <citation type="journal article" date="2022" name="DNA Res.">
        <title>Chromosomal-level genome assembly of the orchid tree Bauhinia variegata (Leguminosae; Cercidoideae) supports the allotetraploid origin hypothesis of Bauhinia.</title>
        <authorList>
            <person name="Zhong Y."/>
            <person name="Chen Y."/>
            <person name="Zheng D."/>
            <person name="Pang J."/>
            <person name="Liu Y."/>
            <person name="Luo S."/>
            <person name="Meng S."/>
            <person name="Qian L."/>
            <person name="Wei D."/>
            <person name="Dai S."/>
            <person name="Zhou R."/>
        </authorList>
    </citation>
    <scope>NUCLEOTIDE SEQUENCE [LARGE SCALE GENOMIC DNA]</scope>
    <source>
        <strain evidence="1">BV-YZ2020</strain>
    </source>
</reference>
<name>A0ACB9LCN5_BAUVA</name>
<proteinExistence type="predicted"/>
<gene>
    <name evidence="1" type="ORF">L6164_030525</name>
</gene>